<protein>
    <submittedName>
        <fullName evidence="1">Phage capsid and scaffold</fullName>
    </submittedName>
</protein>
<dbReference type="AlphaFoldDB" id="A0A0U5JI91"/>
<dbReference type="Gene3D" id="2.40.10.270">
    <property type="entry name" value="Bacteriophage SPP1 head-tail adaptor protein"/>
    <property type="match status" value="1"/>
</dbReference>
<reference evidence="1" key="1">
    <citation type="submission" date="2015-10" db="EMBL/GenBank/DDBJ databases">
        <authorList>
            <person name="Gilbert D.G."/>
        </authorList>
    </citation>
    <scope>NUCLEOTIDE SEQUENCE</scope>
    <source>
        <strain evidence="1">Pg-3b</strain>
    </source>
</reference>
<dbReference type="EMBL" id="LN887216">
    <property type="protein sequence ID" value="CUR36509.1"/>
    <property type="molecule type" value="Genomic_DNA"/>
</dbReference>
<gene>
    <name evidence="1" type="ORF">LRLP16767_LRPG3B_00301</name>
</gene>
<accession>A0A0U5JI91</accession>
<name>A0A0U5JI91_LIMRT</name>
<dbReference type="Pfam" id="PF05521">
    <property type="entry name" value="Phage_HCP"/>
    <property type="match status" value="1"/>
</dbReference>
<dbReference type="NCBIfam" id="TIGR01563">
    <property type="entry name" value="gp16_SPP1"/>
    <property type="match status" value="1"/>
</dbReference>
<dbReference type="InterPro" id="IPR038666">
    <property type="entry name" value="SSP1_head-tail_sf"/>
</dbReference>
<proteinExistence type="predicted"/>
<sequence length="120" mass="13810">MASNYRYPLYRMRHKAKFGVPEETENAMGVTISGFKELFTLHYAKIQLTFNQRYGALGTSLQNKIIIAVRHNPKIKQPMFVKLSEDEKYKIVDISTNNDDYISYDLLTLEKTDKVGGQNG</sequence>
<dbReference type="RefSeq" id="WP_339111367.1">
    <property type="nucleotide sequence ID" value="NZ_LN887216.1"/>
</dbReference>
<organism evidence="1">
    <name type="scientific">Limosilactobacillus reuteri</name>
    <name type="common">Lactobacillus reuteri</name>
    <dbReference type="NCBI Taxonomy" id="1598"/>
    <lineage>
        <taxon>Bacteria</taxon>
        <taxon>Bacillati</taxon>
        <taxon>Bacillota</taxon>
        <taxon>Bacilli</taxon>
        <taxon>Lactobacillales</taxon>
        <taxon>Lactobacillaceae</taxon>
        <taxon>Limosilactobacillus</taxon>
    </lineage>
</organism>
<dbReference type="InterPro" id="IPR008767">
    <property type="entry name" value="Phage_SPP1_head-tail_adaptor"/>
</dbReference>
<evidence type="ECO:0000313" key="1">
    <source>
        <dbReference type="EMBL" id="CUR36509.1"/>
    </source>
</evidence>